<dbReference type="PANTHER" id="PTHR43399:SF4">
    <property type="entry name" value="CELL WALL-ASSOCIATED PROTEASE"/>
    <property type="match status" value="1"/>
</dbReference>
<reference evidence="8" key="1">
    <citation type="submission" date="2023-01" db="EMBL/GenBank/DDBJ databases">
        <authorList>
            <person name="Van Ghelder C."/>
            <person name="Rancurel C."/>
        </authorList>
    </citation>
    <scope>NUCLEOTIDE SEQUENCE</scope>
    <source>
        <strain evidence="8">CNCM I-4278</strain>
    </source>
</reference>
<evidence type="ECO:0000313" key="8">
    <source>
        <dbReference type="EMBL" id="CAI6336118.1"/>
    </source>
</evidence>
<dbReference type="InterPro" id="IPR051048">
    <property type="entry name" value="Peptidase_S8/S53_subtilisin"/>
</dbReference>
<comment type="similarity">
    <text evidence="1 5">Belongs to the peptidase S8 family.</text>
</comment>
<keyword evidence="2 5" id="KW-0645">Protease</keyword>
<organism evidence="8 9">
    <name type="scientific">Periconia digitata</name>
    <dbReference type="NCBI Taxonomy" id="1303443"/>
    <lineage>
        <taxon>Eukaryota</taxon>
        <taxon>Fungi</taxon>
        <taxon>Dikarya</taxon>
        <taxon>Ascomycota</taxon>
        <taxon>Pezizomycotina</taxon>
        <taxon>Dothideomycetes</taxon>
        <taxon>Pleosporomycetidae</taxon>
        <taxon>Pleosporales</taxon>
        <taxon>Massarineae</taxon>
        <taxon>Periconiaceae</taxon>
        <taxon>Periconia</taxon>
    </lineage>
</organism>
<evidence type="ECO:0000256" key="3">
    <source>
        <dbReference type="ARBA" id="ARBA00022801"/>
    </source>
</evidence>
<dbReference type="InterPro" id="IPR015500">
    <property type="entry name" value="Peptidase_S8_subtilisin-rel"/>
</dbReference>
<evidence type="ECO:0000256" key="4">
    <source>
        <dbReference type="ARBA" id="ARBA00022825"/>
    </source>
</evidence>
<dbReference type="PROSITE" id="PS51892">
    <property type="entry name" value="SUBTILASE"/>
    <property type="match status" value="1"/>
</dbReference>
<keyword evidence="3 5" id="KW-0378">Hydrolase</keyword>
<name>A0A9W4UKW6_9PLEO</name>
<evidence type="ECO:0000313" key="9">
    <source>
        <dbReference type="Proteomes" id="UP001152607"/>
    </source>
</evidence>
<dbReference type="Pfam" id="PF00082">
    <property type="entry name" value="Peptidase_S8"/>
    <property type="match status" value="1"/>
</dbReference>
<dbReference type="InterPro" id="IPR023827">
    <property type="entry name" value="Peptidase_S8_Asp-AS"/>
</dbReference>
<keyword evidence="9" id="KW-1185">Reference proteome</keyword>
<evidence type="ECO:0000259" key="7">
    <source>
        <dbReference type="Pfam" id="PF00082"/>
    </source>
</evidence>
<dbReference type="Proteomes" id="UP001152607">
    <property type="component" value="Unassembled WGS sequence"/>
</dbReference>
<dbReference type="PANTHER" id="PTHR43399">
    <property type="entry name" value="SUBTILISIN-RELATED"/>
    <property type="match status" value="1"/>
</dbReference>
<feature type="active site" description="Charge relay system" evidence="5">
    <location>
        <position position="458"/>
    </location>
</feature>
<evidence type="ECO:0000256" key="6">
    <source>
        <dbReference type="SAM" id="MobiDB-lite"/>
    </source>
</evidence>
<dbReference type="SUPFAM" id="SSF52743">
    <property type="entry name" value="Subtilisin-like"/>
    <property type="match status" value="1"/>
</dbReference>
<dbReference type="GO" id="GO:0004252">
    <property type="term" value="F:serine-type endopeptidase activity"/>
    <property type="evidence" value="ECO:0007669"/>
    <property type="project" value="UniProtKB-UniRule"/>
</dbReference>
<feature type="domain" description="Peptidase S8/S53" evidence="7">
    <location>
        <begin position="385"/>
        <end position="644"/>
    </location>
</feature>
<dbReference type="GO" id="GO:0006508">
    <property type="term" value="P:proteolysis"/>
    <property type="evidence" value="ECO:0007669"/>
    <property type="project" value="UniProtKB-KW"/>
</dbReference>
<feature type="region of interest" description="Disordered" evidence="6">
    <location>
        <begin position="441"/>
        <end position="460"/>
    </location>
</feature>
<dbReference type="InterPro" id="IPR000209">
    <property type="entry name" value="Peptidase_S8/S53_dom"/>
</dbReference>
<feature type="active site" description="Charge relay system" evidence="5">
    <location>
        <position position="631"/>
    </location>
</feature>
<proteinExistence type="inferred from homology"/>
<dbReference type="AlphaFoldDB" id="A0A9W4UKW6"/>
<accession>A0A9W4UKW6</accession>
<dbReference type="Gene3D" id="3.40.50.200">
    <property type="entry name" value="Peptidase S8/S53 domain"/>
    <property type="match status" value="1"/>
</dbReference>
<dbReference type="PROSITE" id="PS00136">
    <property type="entry name" value="SUBTILASE_ASP"/>
    <property type="match status" value="1"/>
</dbReference>
<dbReference type="OrthoDB" id="206201at2759"/>
<protein>
    <recommendedName>
        <fullName evidence="7">Peptidase S8/S53 domain-containing protein</fullName>
    </recommendedName>
</protein>
<dbReference type="EMBL" id="CAOQHR010000006">
    <property type="protein sequence ID" value="CAI6336118.1"/>
    <property type="molecule type" value="Genomic_DNA"/>
</dbReference>
<sequence>MEQPSNEQILHEQGLAPRLELLTNGVPSSSFTLYSFQVCEERHERVISWFDQSNNLLIKHLVPRGKVPYTKNTNDFMVTYRDMRTNIGRVHEQVVIFHGFEFPATPSRTRMLIPRYYFSTEQQSVRFQCAARQRQLLQTFETDSIRAHGYVSHGQQLKVWQKSNEPTVTFTFFAHRSVEPVAHYEFDLLWFRREVRCSGAKVLILTFYTRSDERSKSVDSGIGKLFSLWGGQSTNQMQSDGHSRRPSFNLRHPNSASRDFLLPGGERVVTENLTYLDWKRLHIEFMDENDVSRFIDICHDPDIAPGPQMAPESLWKVSPGSDDTFHLLQPVAGALISTRRPPFRSPADPDEEDAAFGQAQDWLERLHGIKGQLFHGPLDDGVPPVKICVLDTGIDSKNPYLAAWKKKSQSTERYRNFLEDSTVAEDLSTEPYSEAYVAQTVSRVRKRPRDSPQDNTGHGTHVSGIIVELCPEANLFVGRVLDENVTEEENETSAAARRLALALLYATDVWKVKIISLSIGFRKALLSEQDKMILRNAIRYATSKEVLIFAAASNDGNRDRILFPASEPEPFCINSSNGNGHASAFNPPRQEYDENFSILGEGVRSTWLQEMKDLSPGEIMQPSLKVRRGTSVATPIAACVSIIIIHFGRQWEPIGHEKLETRRGIRCILRSMVPHRNIEKFYDIVPWLGVFELLTTRDQKDPVEAAKTRIEERLEAAY</sequence>
<evidence type="ECO:0000256" key="1">
    <source>
        <dbReference type="ARBA" id="ARBA00011073"/>
    </source>
</evidence>
<dbReference type="InterPro" id="IPR036852">
    <property type="entry name" value="Peptidase_S8/S53_dom_sf"/>
</dbReference>
<keyword evidence="4 5" id="KW-0720">Serine protease</keyword>
<evidence type="ECO:0000256" key="5">
    <source>
        <dbReference type="PROSITE-ProRule" id="PRU01240"/>
    </source>
</evidence>
<dbReference type="PRINTS" id="PR00723">
    <property type="entry name" value="SUBTILISIN"/>
</dbReference>
<feature type="active site" description="Charge relay system" evidence="5">
    <location>
        <position position="391"/>
    </location>
</feature>
<comment type="caution">
    <text evidence="8">The sequence shown here is derived from an EMBL/GenBank/DDBJ whole genome shotgun (WGS) entry which is preliminary data.</text>
</comment>
<gene>
    <name evidence="8" type="ORF">PDIGIT_LOCUS9209</name>
</gene>
<evidence type="ECO:0000256" key="2">
    <source>
        <dbReference type="ARBA" id="ARBA00022670"/>
    </source>
</evidence>